<evidence type="ECO:0000313" key="2">
    <source>
        <dbReference type="Proteomes" id="UP000217465"/>
    </source>
</evidence>
<name>A0A854WN03_9STRE</name>
<organism evidence="1 2">
    <name type="scientific">Streptococcus parauberis</name>
    <dbReference type="NCBI Taxonomy" id="1348"/>
    <lineage>
        <taxon>Bacteria</taxon>
        <taxon>Bacillati</taxon>
        <taxon>Bacillota</taxon>
        <taxon>Bacilli</taxon>
        <taxon>Lactobacillales</taxon>
        <taxon>Streptococcaceae</taxon>
        <taxon>Streptococcus</taxon>
    </lineage>
</organism>
<sequence>MLELSRQEIISQRLYNNGLVEKLKSIDHLLSKSLGIQAQYINHALFNISTRLDPDSFHSFSELEKKSILAWGQRQTYHFYQKETWQDIVISLAEQELWPKKLLTEAGINLELVSQILEDYLIDKRTRQEVLDFFGPDHKVLFQWSALFLLHSRQGQLYHTWTTQNDRFVHWHQLNQTTPAPFQMELLLHRYFIFYGPATLADAAHFFGIKQSHLAKIPLSNLQATTYQGKNYYFDSYHEQVSLPEIVVLGKFDPLLIAYANKDLLIDQDMQAKVWKKAGQISAIILKKGKLVATWTFSNKKSDISFTVEVQGKLLKKDKKQIESVFKTYCRQMKKQLKSISYLN</sequence>
<dbReference type="PANTHER" id="PTHR38479:SF2">
    <property type="entry name" value="WINGED HELIX DNA-BINDING DOMAIN-CONTAINING PROTEIN"/>
    <property type="match status" value="1"/>
</dbReference>
<dbReference type="RefSeq" id="WP_096633774.1">
    <property type="nucleotide sequence ID" value="NZ_LQRO01000014.1"/>
</dbReference>
<gene>
    <name evidence="1" type="ORF">A9Y57_01635</name>
</gene>
<dbReference type="AlphaFoldDB" id="A0A854WN03"/>
<accession>A0A854WN03</accession>
<evidence type="ECO:0000313" key="1">
    <source>
        <dbReference type="EMBL" id="PCH11332.1"/>
    </source>
</evidence>
<reference evidence="1 2" key="1">
    <citation type="submission" date="2016-06" db="EMBL/GenBank/DDBJ databases">
        <authorList>
            <person name="Haines A.N."/>
            <person name="Council K.R."/>
        </authorList>
    </citation>
    <scope>NUCLEOTIDE SEQUENCE [LARGE SCALE GENOMIC DNA]</scope>
    <source>
        <strain evidence="1 2">SP158-29</strain>
    </source>
</reference>
<protein>
    <recommendedName>
        <fullName evidence="3">Winged helix DNA-binding domain-containing protein</fullName>
    </recommendedName>
</protein>
<dbReference type="Pfam" id="PF06224">
    <property type="entry name" value="AlkZ-like"/>
    <property type="match status" value="1"/>
</dbReference>
<dbReference type="InterPro" id="IPR009351">
    <property type="entry name" value="AlkZ-like"/>
</dbReference>
<dbReference type="EMBL" id="NSGR01000009">
    <property type="protein sequence ID" value="PCH11332.1"/>
    <property type="molecule type" value="Genomic_DNA"/>
</dbReference>
<dbReference type="Proteomes" id="UP000217465">
    <property type="component" value="Unassembled WGS sequence"/>
</dbReference>
<dbReference type="PANTHER" id="PTHR38479">
    <property type="entry name" value="LMO0824 PROTEIN"/>
    <property type="match status" value="1"/>
</dbReference>
<evidence type="ECO:0008006" key="3">
    <source>
        <dbReference type="Google" id="ProtNLM"/>
    </source>
</evidence>
<proteinExistence type="predicted"/>
<comment type="caution">
    <text evidence="1">The sequence shown here is derived from an EMBL/GenBank/DDBJ whole genome shotgun (WGS) entry which is preliminary data.</text>
</comment>